<sequence>MSWQTRACRAVASRKTLICSCRACYLTDGSTAIPDT</sequence>
<evidence type="ECO:0000313" key="1">
    <source>
        <dbReference type="EMBL" id="JAE01506.1"/>
    </source>
</evidence>
<name>A0A0A9EUD8_ARUDO</name>
<proteinExistence type="predicted"/>
<accession>A0A0A9EUD8</accession>
<dbReference type="AlphaFoldDB" id="A0A0A9EUD8"/>
<protein>
    <submittedName>
        <fullName evidence="1">Uncharacterized protein</fullName>
    </submittedName>
</protein>
<organism evidence="1">
    <name type="scientific">Arundo donax</name>
    <name type="common">Giant reed</name>
    <name type="synonym">Donax arundinaceus</name>
    <dbReference type="NCBI Taxonomy" id="35708"/>
    <lineage>
        <taxon>Eukaryota</taxon>
        <taxon>Viridiplantae</taxon>
        <taxon>Streptophyta</taxon>
        <taxon>Embryophyta</taxon>
        <taxon>Tracheophyta</taxon>
        <taxon>Spermatophyta</taxon>
        <taxon>Magnoliopsida</taxon>
        <taxon>Liliopsida</taxon>
        <taxon>Poales</taxon>
        <taxon>Poaceae</taxon>
        <taxon>PACMAD clade</taxon>
        <taxon>Arundinoideae</taxon>
        <taxon>Arundineae</taxon>
        <taxon>Arundo</taxon>
    </lineage>
</organism>
<reference evidence="1" key="1">
    <citation type="submission" date="2014-09" db="EMBL/GenBank/DDBJ databases">
        <authorList>
            <person name="Magalhaes I.L.F."/>
            <person name="Oliveira U."/>
            <person name="Santos F.R."/>
            <person name="Vidigal T.H.D.A."/>
            <person name="Brescovit A.D."/>
            <person name="Santos A.J."/>
        </authorList>
    </citation>
    <scope>NUCLEOTIDE SEQUENCE</scope>
    <source>
        <tissue evidence="1">Shoot tissue taken approximately 20 cm above the soil surface</tissue>
    </source>
</reference>
<reference evidence="1" key="2">
    <citation type="journal article" date="2015" name="Data Brief">
        <title>Shoot transcriptome of the giant reed, Arundo donax.</title>
        <authorList>
            <person name="Barrero R.A."/>
            <person name="Guerrero F.D."/>
            <person name="Moolhuijzen P."/>
            <person name="Goolsby J.A."/>
            <person name="Tidwell J."/>
            <person name="Bellgard S.E."/>
            <person name="Bellgard M.I."/>
        </authorList>
    </citation>
    <scope>NUCLEOTIDE SEQUENCE</scope>
    <source>
        <tissue evidence="1">Shoot tissue taken approximately 20 cm above the soil surface</tissue>
    </source>
</reference>
<dbReference type="EMBL" id="GBRH01196390">
    <property type="protein sequence ID" value="JAE01506.1"/>
    <property type="molecule type" value="Transcribed_RNA"/>
</dbReference>